<proteinExistence type="predicted"/>
<keyword evidence="2" id="KW-1185">Reference proteome</keyword>
<protein>
    <submittedName>
        <fullName evidence="1">Uncharacterized protein</fullName>
    </submittedName>
</protein>
<comment type="caution">
    <text evidence="1">The sequence shown here is derived from an EMBL/GenBank/DDBJ whole genome shotgun (WGS) entry which is preliminary data.</text>
</comment>
<name>A0ACB8DJU9_DERSI</name>
<evidence type="ECO:0000313" key="1">
    <source>
        <dbReference type="EMBL" id="KAH7970948.1"/>
    </source>
</evidence>
<evidence type="ECO:0000313" key="2">
    <source>
        <dbReference type="Proteomes" id="UP000821865"/>
    </source>
</evidence>
<organism evidence="1 2">
    <name type="scientific">Dermacentor silvarum</name>
    <name type="common">Tick</name>
    <dbReference type="NCBI Taxonomy" id="543639"/>
    <lineage>
        <taxon>Eukaryota</taxon>
        <taxon>Metazoa</taxon>
        <taxon>Ecdysozoa</taxon>
        <taxon>Arthropoda</taxon>
        <taxon>Chelicerata</taxon>
        <taxon>Arachnida</taxon>
        <taxon>Acari</taxon>
        <taxon>Parasitiformes</taxon>
        <taxon>Ixodida</taxon>
        <taxon>Ixodoidea</taxon>
        <taxon>Ixodidae</taxon>
        <taxon>Rhipicephalinae</taxon>
        <taxon>Dermacentor</taxon>
    </lineage>
</organism>
<dbReference type="Proteomes" id="UP000821865">
    <property type="component" value="Chromosome 11"/>
</dbReference>
<reference evidence="1" key="1">
    <citation type="submission" date="2020-05" db="EMBL/GenBank/DDBJ databases">
        <title>Large-scale comparative analyses of tick genomes elucidate their genetic diversity and vector capacities.</title>
        <authorList>
            <person name="Jia N."/>
            <person name="Wang J."/>
            <person name="Shi W."/>
            <person name="Du L."/>
            <person name="Sun Y."/>
            <person name="Zhan W."/>
            <person name="Jiang J."/>
            <person name="Wang Q."/>
            <person name="Zhang B."/>
            <person name="Ji P."/>
            <person name="Sakyi L.B."/>
            <person name="Cui X."/>
            <person name="Yuan T."/>
            <person name="Jiang B."/>
            <person name="Yang W."/>
            <person name="Lam T.T.-Y."/>
            <person name="Chang Q."/>
            <person name="Ding S."/>
            <person name="Wang X."/>
            <person name="Zhu J."/>
            <person name="Ruan X."/>
            <person name="Zhao L."/>
            <person name="Wei J."/>
            <person name="Que T."/>
            <person name="Du C."/>
            <person name="Cheng J."/>
            <person name="Dai P."/>
            <person name="Han X."/>
            <person name="Huang E."/>
            <person name="Gao Y."/>
            <person name="Liu J."/>
            <person name="Shao H."/>
            <person name="Ye R."/>
            <person name="Li L."/>
            <person name="Wei W."/>
            <person name="Wang X."/>
            <person name="Wang C."/>
            <person name="Yang T."/>
            <person name="Huo Q."/>
            <person name="Li W."/>
            <person name="Guo W."/>
            <person name="Chen H."/>
            <person name="Zhou L."/>
            <person name="Ni X."/>
            <person name="Tian J."/>
            <person name="Zhou Y."/>
            <person name="Sheng Y."/>
            <person name="Liu T."/>
            <person name="Pan Y."/>
            <person name="Xia L."/>
            <person name="Li J."/>
            <person name="Zhao F."/>
            <person name="Cao W."/>
        </authorList>
    </citation>
    <scope>NUCLEOTIDE SEQUENCE</scope>
    <source>
        <strain evidence="1">Dsil-2018</strain>
    </source>
</reference>
<accession>A0ACB8DJU9</accession>
<sequence length="620" mass="66122">MSAEPAKTDSKAPHAGEGTESVAHATTELPSEHDATEPSADHTENTASRVSHGGETTTSPGHHVVEADAECTGKKSSAECTGSEISPENAGAKSSAERAASEGRDKHTDRMPSTERSETAIGSERPGTEPSSERAATETTAKPAAEEPKAEPTVPRRDSKAVASAKVGTGAAPQLPASSDGAVPGYGVRLLELVGFAIVVAIVIVIGAAMFDSAYRRDLKTARPHADDDPLETAIYRRGRSWHGYGPQLLVCTLGERRRLGSPDSLPPDGLCDLVVYTHVQSLGADFEDGASANLRVLWARASTAVKTRFGYSFSNSLLPIDERQLGGFVRKAVDDKSIRVFGMLDARWDGDATNVSYATFAAALKSTTRQLPKDERAALVFGVPVGTNTSAHGVEFWESHAAMLDHVHVLVYQAHVDLPPQNASAKGKCVVRFPSPRFQQAENSDQTMQDGVAAIDTALHFRQHNLTTDICVSIALSGHRFSLEEAATEGQEQNAKCVSASAVAYGDVCPNGTSSIVTDGYNVTPSAVAEPTVRFAGEGVLVSRKEDKLLDAFDDVGTLAEKLRTAKLALSLSEQPHWSFCLAAFNVEHEDSEGACGHDFERLTVARSFLQGKLRWHDD</sequence>
<dbReference type="EMBL" id="CM023480">
    <property type="protein sequence ID" value="KAH7970948.1"/>
    <property type="molecule type" value="Genomic_DNA"/>
</dbReference>
<gene>
    <name evidence="1" type="ORF">HPB49_017133</name>
</gene>